<dbReference type="Gene3D" id="3.90.320.10">
    <property type="match status" value="1"/>
</dbReference>
<comment type="caution">
    <text evidence="2">The sequence shown here is derived from an EMBL/GenBank/DDBJ whole genome shotgun (WGS) entry which is preliminary data.</text>
</comment>
<accession>A0ABV7F7S2</accession>
<dbReference type="Proteomes" id="UP001595530">
    <property type="component" value="Unassembled WGS sequence"/>
</dbReference>
<dbReference type="Pfam" id="PF12684">
    <property type="entry name" value="DUF3799"/>
    <property type="match status" value="1"/>
</dbReference>
<gene>
    <name evidence="2" type="ORF">ACFOFO_20095</name>
</gene>
<feature type="domain" description="Putative exodeoxyribonuclease 8 PDDEXK-like" evidence="1">
    <location>
        <begin position="57"/>
        <end position="293"/>
    </location>
</feature>
<organism evidence="2 3">
    <name type="scientific">Undibacterium arcticum</name>
    <dbReference type="NCBI Taxonomy" id="1762892"/>
    <lineage>
        <taxon>Bacteria</taxon>
        <taxon>Pseudomonadati</taxon>
        <taxon>Pseudomonadota</taxon>
        <taxon>Betaproteobacteria</taxon>
        <taxon>Burkholderiales</taxon>
        <taxon>Oxalobacteraceae</taxon>
        <taxon>Undibacterium</taxon>
    </lineage>
</organism>
<dbReference type="InterPro" id="IPR011604">
    <property type="entry name" value="PDDEXK-like_dom_sf"/>
</dbReference>
<evidence type="ECO:0000313" key="3">
    <source>
        <dbReference type="Proteomes" id="UP001595530"/>
    </source>
</evidence>
<evidence type="ECO:0000259" key="1">
    <source>
        <dbReference type="Pfam" id="PF12684"/>
    </source>
</evidence>
<dbReference type="RefSeq" id="WP_390332582.1">
    <property type="nucleotide sequence ID" value="NZ_JBHRTP010000071.1"/>
</dbReference>
<protein>
    <submittedName>
        <fullName evidence="2">PD-(D/E)XK nuclease-like domain-containing protein</fullName>
    </submittedName>
</protein>
<proteinExistence type="predicted"/>
<name>A0ABV7F7S2_9BURK</name>
<dbReference type="EMBL" id="JBHRTP010000071">
    <property type="protein sequence ID" value="MFC3110234.1"/>
    <property type="molecule type" value="Genomic_DNA"/>
</dbReference>
<reference evidence="3" key="1">
    <citation type="journal article" date="2019" name="Int. J. Syst. Evol. Microbiol.">
        <title>The Global Catalogue of Microorganisms (GCM) 10K type strain sequencing project: providing services to taxonomists for standard genome sequencing and annotation.</title>
        <authorList>
            <consortium name="The Broad Institute Genomics Platform"/>
            <consortium name="The Broad Institute Genome Sequencing Center for Infectious Disease"/>
            <person name="Wu L."/>
            <person name="Ma J."/>
        </authorList>
    </citation>
    <scope>NUCLEOTIDE SEQUENCE [LARGE SCALE GENOMIC DNA]</scope>
    <source>
        <strain evidence="3">KCTC 42986</strain>
    </source>
</reference>
<keyword evidence="3" id="KW-1185">Reference proteome</keyword>
<evidence type="ECO:0000313" key="2">
    <source>
        <dbReference type="EMBL" id="MFC3110234.1"/>
    </source>
</evidence>
<sequence>MTAAIEMPAPSLGEQLAALYQPSITDFPALKVNGVDSESYSIEVPNAVYHSDRTGVSCSQLKNLLQSPAHFHAAMNALRKASTGSQNIGTALHTAVLEPHLFDSSTAVWDGGTRSGAKWKEFASQHHGKIIFTPAEMKTVRGMCDAVNNYVIPNHPGVLLGELIAKGESEKTIYWRDQETGIMCKIRVDCLVNPLISFDLKTVGDARLDGFLKTQALKLDYDFQAAMYFCGVKAFTGHDLPFCFIPVETDEPHGVQLQETGPGSQFFENGMRKFRYALRTLKKCRETGVWPGYQNTYNRLDEIPKYAVFQAPDALD</sequence>
<dbReference type="InterPro" id="IPR024432">
    <property type="entry name" value="Put_RecE_PDDEXK-like_dom"/>
</dbReference>